<dbReference type="InterPro" id="IPR003439">
    <property type="entry name" value="ABC_transporter-like_ATP-bd"/>
</dbReference>
<proteinExistence type="predicted"/>
<keyword evidence="1" id="KW-0813">Transport</keyword>
<gene>
    <name evidence="5" type="ORF">SAMN05192546_102307</name>
</gene>
<dbReference type="RefSeq" id="WP_093311235.1">
    <property type="nucleotide sequence ID" value="NZ_FNPV01000002.1"/>
</dbReference>
<dbReference type="Gene3D" id="3.40.50.300">
    <property type="entry name" value="P-loop containing nucleotide triphosphate hydrolases"/>
    <property type="match status" value="1"/>
</dbReference>
<evidence type="ECO:0000313" key="6">
    <source>
        <dbReference type="Proteomes" id="UP000199230"/>
    </source>
</evidence>
<dbReference type="SUPFAM" id="SSF52540">
    <property type="entry name" value="P-loop containing nucleoside triphosphate hydrolases"/>
    <property type="match status" value="1"/>
</dbReference>
<dbReference type="SMART" id="SM00382">
    <property type="entry name" value="AAA"/>
    <property type="match status" value="1"/>
</dbReference>
<reference evidence="5 6" key="1">
    <citation type="submission" date="2016-10" db="EMBL/GenBank/DDBJ databases">
        <authorList>
            <person name="de Groot N.N."/>
        </authorList>
    </citation>
    <scope>NUCLEOTIDE SEQUENCE [LARGE SCALE GENOMIC DNA]</scope>
    <source>
        <strain evidence="5 6">APO</strain>
    </source>
</reference>
<accession>A0A1H3KC51</accession>
<name>A0A1H3KC51_9FIRM</name>
<protein>
    <submittedName>
        <fullName evidence="5">NitT/TauT family transport system ATP-binding protein</fullName>
    </submittedName>
</protein>
<organism evidence="5 6">
    <name type="scientific">Tindallia californiensis</name>
    <dbReference type="NCBI Taxonomy" id="159292"/>
    <lineage>
        <taxon>Bacteria</taxon>
        <taxon>Bacillati</taxon>
        <taxon>Bacillota</taxon>
        <taxon>Clostridia</taxon>
        <taxon>Peptostreptococcales</taxon>
        <taxon>Tindalliaceae</taxon>
        <taxon>Tindallia</taxon>
    </lineage>
</organism>
<evidence type="ECO:0000256" key="3">
    <source>
        <dbReference type="ARBA" id="ARBA00022840"/>
    </source>
</evidence>
<keyword evidence="2" id="KW-0547">Nucleotide-binding</keyword>
<feature type="domain" description="ABC transporter" evidence="4">
    <location>
        <begin position="1"/>
        <end position="215"/>
    </location>
</feature>
<dbReference type="InterPro" id="IPR003593">
    <property type="entry name" value="AAA+_ATPase"/>
</dbReference>
<dbReference type="PANTHER" id="PTHR42788:SF13">
    <property type="entry name" value="ALIPHATIC SULFONATES IMPORT ATP-BINDING PROTEIN SSUB"/>
    <property type="match status" value="1"/>
</dbReference>
<evidence type="ECO:0000313" key="5">
    <source>
        <dbReference type="EMBL" id="SDY49792.1"/>
    </source>
</evidence>
<evidence type="ECO:0000259" key="4">
    <source>
        <dbReference type="PROSITE" id="PS50893"/>
    </source>
</evidence>
<dbReference type="STRING" id="159292.SAMN05192546_102307"/>
<keyword evidence="6" id="KW-1185">Reference proteome</keyword>
<keyword evidence="3 5" id="KW-0067">ATP-binding</keyword>
<dbReference type="GO" id="GO:0016887">
    <property type="term" value="F:ATP hydrolysis activity"/>
    <property type="evidence" value="ECO:0007669"/>
    <property type="project" value="InterPro"/>
</dbReference>
<dbReference type="PANTHER" id="PTHR42788">
    <property type="entry name" value="TAURINE IMPORT ATP-BINDING PROTEIN-RELATED"/>
    <property type="match status" value="1"/>
</dbReference>
<dbReference type="Proteomes" id="UP000199230">
    <property type="component" value="Unassembled WGS sequence"/>
</dbReference>
<dbReference type="AlphaFoldDB" id="A0A1H3KC51"/>
<dbReference type="InterPro" id="IPR027417">
    <property type="entry name" value="P-loop_NTPase"/>
</dbReference>
<dbReference type="PROSITE" id="PS50893">
    <property type="entry name" value="ABC_TRANSPORTER_2"/>
    <property type="match status" value="1"/>
</dbReference>
<dbReference type="EMBL" id="FNPV01000002">
    <property type="protein sequence ID" value="SDY49792.1"/>
    <property type="molecule type" value="Genomic_DNA"/>
</dbReference>
<dbReference type="Pfam" id="PF00005">
    <property type="entry name" value="ABC_tran"/>
    <property type="match status" value="1"/>
</dbReference>
<evidence type="ECO:0000256" key="1">
    <source>
        <dbReference type="ARBA" id="ARBA00022448"/>
    </source>
</evidence>
<dbReference type="OrthoDB" id="9801958at2"/>
<evidence type="ECO:0000256" key="2">
    <source>
        <dbReference type="ARBA" id="ARBA00022741"/>
    </source>
</evidence>
<dbReference type="InterPro" id="IPR050166">
    <property type="entry name" value="ABC_transporter_ATP-bind"/>
</dbReference>
<sequence length="257" mass="29647">MILKNLSKCFADLKVLEDFHLEIKEKEITCILGPSGCGKSTLLNMISGITTPDQGEIVGKKERIGYVFQEDRLLPWKTLEENIRMVKKKGHPSEIRDLIEMVGLKNFEKSYPHQLSGGMRQRCAIARAYHYQSEMLLMDEPFKSLDYDLRMNMVKMLQDLWTKWGNTVVFVTHEIDEALLLGSRIILLRKNPCTVDQVIEIKTPQSQRTLTDNDLVRAREIIIDGMTNKKKRTCHHEKSANDRINNGINDKLLCCLQ</sequence>
<dbReference type="GO" id="GO:0005524">
    <property type="term" value="F:ATP binding"/>
    <property type="evidence" value="ECO:0007669"/>
    <property type="project" value="UniProtKB-KW"/>
</dbReference>